<dbReference type="GO" id="GO:0004364">
    <property type="term" value="F:glutathione transferase activity"/>
    <property type="evidence" value="ECO:0007669"/>
    <property type="project" value="UniProtKB-UniRule"/>
</dbReference>
<dbReference type="Pfam" id="PF02798">
    <property type="entry name" value="GST_N"/>
    <property type="match status" value="1"/>
</dbReference>
<accession>A0AAD1Z0R2</accession>
<dbReference type="SFLD" id="SFLDG00358">
    <property type="entry name" value="Main_(cytGST)"/>
    <property type="match status" value="1"/>
</dbReference>
<feature type="domain" description="GST N-terminal" evidence="4">
    <location>
        <begin position="2"/>
        <end position="81"/>
    </location>
</feature>
<proteinExistence type="inferred from homology"/>
<dbReference type="PANTHER" id="PTHR11260">
    <property type="entry name" value="GLUTATHIONE S-TRANSFERASE, GST, SUPERFAMILY, GST DOMAIN CONTAINING"/>
    <property type="match status" value="1"/>
</dbReference>
<comment type="subcellular location">
    <subcellularLocation>
        <location evidence="3">Cytoplasm</location>
        <location evidence="3">Cytosol</location>
    </subcellularLocation>
</comment>
<dbReference type="AlphaFoldDB" id="A0AAD1Z0R2"/>
<evidence type="ECO:0000256" key="2">
    <source>
        <dbReference type="ARBA" id="ARBA00047960"/>
    </source>
</evidence>
<dbReference type="GO" id="GO:0005829">
    <property type="term" value="C:cytosol"/>
    <property type="evidence" value="ECO:0007669"/>
    <property type="project" value="UniProtKB-SubCell"/>
</dbReference>
<name>A0AAD1Z0R2_9LAMI</name>
<keyword evidence="3" id="KW-0963">Cytoplasm</keyword>
<dbReference type="FunFam" id="3.40.30.10:FF:000014">
    <property type="entry name" value="Tau class glutathione S-transferase"/>
    <property type="match status" value="1"/>
</dbReference>
<comment type="function">
    <text evidence="3">Is involved in the conjugation of reduced glutathione to a wide number of exogenous and endogenous hydrophobic electrophiles.</text>
</comment>
<evidence type="ECO:0000313" key="6">
    <source>
        <dbReference type="Proteomes" id="UP000834106"/>
    </source>
</evidence>
<dbReference type="InterPro" id="IPR045073">
    <property type="entry name" value="Omega/Tau-like"/>
</dbReference>
<keyword evidence="6" id="KW-1185">Reference proteome</keyword>
<dbReference type="Gene3D" id="1.20.1050.10">
    <property type="match status" value="1"/>
</dbReference>
<dbReference type="SUPFAM" id="SSF52833">
    <property type="entry name" value="Thioredoxin-like"/>
    <property type="match status" value="1"/>
</dbReference>
<dbReference type="GO" id="GO:0006749">
    <property type="term" value="P:glutathione metabolic process"/>
    <property type="evidence" value="ECO:0007669"/>
    <property type="project" value="TreeGrafter"/>
</dbReference>
<dbReference type="InterPro" id="IPR004045">
    <property type="entry name" value="Glutathione_S-Trfase_N"/>
</dbReference>
<dbReference type="Gene3D" id="3.40.30.10">
    <property type="entry name" value="Glutaredoxin"/>
    <property type="match status" value="1"/>
</dbReference>
<dbReference type="InterPro" id="IPR036249">
    <property type="entry name" value="Thioredoxin-like_sf"/>
</dbReference>
<reference evidence="5" key="1">
    <citation type="submission" date="2023-05" db="EMBL/GenBank/DDBJ databases">
        <authorList>
            <person name="Huff M."/>
        </authorList>
    </citation>
    <scope>NUCLEOTIDE SEQUENCE</scope>
</reference>
<dbReference type="EC" id="2.5.1.18" evidence="3"/>
<dbReference type="CDD" id="cd03058">
    <property type="entry name" value="GST_N_Tau"/>
    <property type="match status" value="1"/>
</dbReference>
<organism evidence="5 6">
    <name type="scientific">Fraxinus pennsylvanica</name>
    <dbReference type="NCBI Taxonomy" id="56036"/>
    <lineage>
        <taxon>Eukaryota</taxon>
        <taxon>Viridiplantae</taxon>
        <taxon>Streptophyta</taxon>
        <taxon>Embryophyta</taxon>
        <taxon>Tracheophyta</taxon>
        <taxon>Spermatophyta</taxon>
        <taxon>Magnoliopsida</taxon>
        <taxon>eudicotyledons</taxon>
        <taxon>Gunneridae</taxon>
        <taxon>Pentapetalae</taxon>
        <taxon>asterids</taxon>
        <taxon>lamiids</taxon>
        <taxon>Lamiales</taxon>
        <taxon>Oleaceae</taxon>
        <taxon>Oleeae</taxon>
        <taxon>Fraxinus</taxon>
    </lineage>
</organism>
<protein>
    <recommendedName>
        <fullName evidence="3">Glutathione S-transferase</fullName>
        <ecNumber evidence="3">2.5.1.18</ecNumber>
    </recommendedName>
</protein>
<dbReference type="InterPro" id="IPR040079">
    <property type="entry name" value="Glutathione_S-Trfase"/>
</dbReference>
<gene>
    <name evidence="5" type="ORF">FPE_LOCUS8229</name>
</gene>
<dbReference type="PROSITE" id="PS50404">
    <property type="entry name" value="GST_NTER"/>
    <property type="match status" value="1"/>
</dbReference>
<comment type="similarity">
    <text evidence="3">Belongs to the GST superfamily.</text>
</comment>
<evidence type="ECO:0000256" key="3">
    <source>
        <dbReference type="RuleBase" id="RU369102"/>
    </source>
</evidence>
<sequence length="113" mass="13482">MAEVKLFGTWFSPFSRRIEIALKLKGVKYKFIEEELNNKSLLMLKYNPVYKKIPVLLHNGKPICESLVILEYIDETWEGPSIWPRDPYERATTRFWAKFFDEKVCLLFKCTSR</sequence>
<evidence type="ECO:0000259" key="4">
    <source>
        <dbReference type="PROSITE" id="PS50404"/>
    </source>
</evidence>
<dbReference type="EMBL" id="OU503040">
    <property type="protein sequence ID" value="CAI9760799.1"/>
    <property type="molecule type" value="Genomic_DNA"/>
</dbReference>
<keyword evidence="1 3" id="KW-0808">Transferase</keyword>
<evidence type="ECO:0000313" key="5">
    <source>
        <dbReference type="EMBL" id="CAI9760799.1"/>
    </source>
</evidence>
<evidence type="ECO:0000256" key="1">
    <source>
        <dbReference type="ARBA" id="ARBA00022679"/>
    </source>
</evidence>
<dbReference type="PANTHER" id="PTHR11260:SF600">
    <property type="entry name" value="GLUTATHIONE TRANSFERASE"/>
    <property type="match status" value="1"/>
</dbReference>
<dbReference type="Proteomes" id="UP000834106">
    <property type="component" value="Chromosome 5"/>
</dbReference>
<dbReference type="SFLD" id="SFLDS00019">
    <property type="entry name" value="Glutathione_Transferase_(cytos"/>
    <property type="match status" value="1"/>
</dbReference>
<dbReference type="SFLD" id="SFLDG01152">
    <property type="entry name" value="Main.3:_Omega-_and_Tau-like"/>
    <property type="match status" value="1"/>
</dbReference>
<comment type="catalytic activity">
    <reaction evidence="2 3">
        <text>RX + glutathione = an S-substituted glutathione + a halide anion + H(+)</text>
        <dbReference type="Rhea" id="RHEA:16437"/>
        <dbReference type="ChEBI" id="CHEBI:15378"/>
        <dbReference type="ChEBI" id="CHEBI:16042"/>
        <dbReference type="ChEBI" id="CHEBI:17792"/>
        <dbReference type="ChEBI" id="CHEBI:57925"/>
        <dbReference type="ChEBI" id="CHEBI:90779"/>
        <dbReference type="EC" id="2.5.1.18"/>
    </reaction>
</comment>